<dbReference type="EMBL" id="CP006696">
    <property type="protein sequence ID" value="AIC10677.1"/>
    <property type="molecule type" value="Genomic_DNA"/>
</dbReference>
<evidence type="ECO:0000313" key="3">
    <source>
        <dbReference type="Proteomes" id="UP000027215"/>
    </source>
</evidence>
<dbReference type="PATRIC" id="fig|155920.8.peg.2877"/>
<evidence type="ECO:0000313" key="2">
    <source>
        <dbReference type="EMBL" id="AIC10677.1"/>
    </source>
</evidence>
<reference evidence="2 3" key="1">
    <citation type="submission" date="2013-08" db="EMBL/GenBank/DDBJ databases">
        <authorList>
            <person name="Stouthamer R."/>
            <person name="Nunney L."/>
        </authorList>
    </citation>
    <scope>NUCLEOTIDE SEQUENCE [LARGE SCALE GENOMIC DNA]</scope>
    <source>
        <strain evidence="3">ann-1</strain>
    </source>
</reference>
<dbReference type="InterPro" id="IPR011460">
    <property type="entry name" value="Lcl_C"/>
</dbReference>
<name>A0A060HCK7_XYLFS</name>
<protein>
    <recommendedName>
        <fullName evidence="1">Lcl C-terminal domain-containing protein</fullName>
    </recommendedName>
</protein>
<proteinExistence type="predicted"/>
<accession>A0A060HCK7</accession>
<dbReference type="RefSeq" id="WP_020853053.1">
    <property type="nucleotide sequence ID" value="NZ_CP006696.1"/>
</dbReference>
<gene>
    <name evidence="2" type="ORF">D934_12225</name>
</gene>
<evidence type="ECO:0000259" key="1">
    <source>
        <dbReference type="Pfam" id="PF07603"/>
    </source>
</evidence>
<dbReference type="Pfam" id="PF07603">
    <property type="entry name" value="Lcl_C"/>
    <property type="match status" value="1"/>
</dbReference>
<organism evidence="2 3">
    <name type="scientific">Xylella fastidiosa subsp. sandyi Ann-1</name>
    <dbReference type="NCBI Taxonomy" id="155920"/>
    <lineage>
        <taxon>Bacteria</taxon>
        <taxon>Pseudomonadati</taxon>
        <taxon>Pseudomonadota</taxon>
        <taxon>Gammaproteobacteria</taxon>
        <taxon>Lysobacterales</taxon>
        <taxon>Lysobacteraceae</taxon>
        <taxon>Xylella</taxon>
    </lineage>
</organism>
<dbReference type="Proteomes" id="UP000027215">
    <property type="component" value="Chromosome"/>
</dbReference>
<dbReference type="KEGG" id="xfs:D934_12225"/>
<dbReference type="AlphaFoldDB" id="A0A060HCK7"/>
<feature type="domain" description="Lcl C-terminal" evidence="1">
    <location>
        <begin position="35"/>
        <end position="143"/>
    </location>
</feature>
<dbReference type="HOGENOM" id="CLU_1685904_0_0_6"/>
<sequence>MRWPYDHRVLRIPPPAPRGARFTKIYDKWGDHIITRDNHTELEWLAGFVGDVSNEHSPDCAAAKECHQTTAGGYDDWRVPTLKEALSANGADEFWYWGGAGAWIWTCTPDDDHPREAAWVVKFGTNYSIVVDRTAPHHVRAVRGQMRTDAIATPKAGAS</sequence>